<protein>
    <submittedName>
        <fullName evidence="1">Uncharacterized protein</fullName>
    </submittedName>
</protein>
<evidence type="ECO:0000313" key="2">
    <source>
        <dbReference type="Proteomes" id="UP001331761"/>
    </source>
</evidence>
<reference evidence="1 2" key="1">
    <citation type="submission" date="2019-10" db="EMBL/GenBank/DDBJ databases">
        <title>Assembly and Annotation for the nematode Trichostrongylus colubriformis.</title>
        <authorList>
            <person name="Martin J."/>
        </authorList>
    </citation>
    <scope>NUCLEOTIDE SEQUENCE [LARGE SCALE GENOMIC DNA]</scope>
    <source>
        <strain evidence="1">G859</strain>
        <tissue evidence="1">Whole worm</tissue>
    </source>
</reference>
<dbReference type="Proteomes" id="UP001331761">
    <property type="component" value="Unassembled WGS sequence"/>
</dbReference>
<proteinExistence type="predicted"/>
<comment type="caution">
    <text evidence="1">The sequence shown here is derived from an EMBL/GenBank/DDBJ whole genome shotgun (WGS) entry which is preliminary data.</text>
</comment>
<sequence length="86" mass="9194">MAMHTALNKFPIGSFLLDMGLHSGRAMRLTLLILLLIVIVAEAGVLKNVKNVGKKAVGGVKDGFSKMKNLVTKKKAAEKGDQSDSE</sequence>
<name>A0AAN8FRJ5_TRICO</name>
<accession>A0AAN8FRJ5</accession>
<gene>
    <name evidence="1" type="ORF">GCK32_019247</name>
</gene>
<dbReference type="AlphaFoldDB" id="A0AAN8FRJ5"/>
<keyword evidence="2" id="KW-1185">Reference proteome</keyword>
<dbReference type="EMBL" id="WIXE01013491">
    <property type="protein sequence ID" value="KAK5975070.1"/>
    <property type="molecule type" value="Genomic_DNA"/>
</dbReference>
<organism evidence="1 2">
    <name type="scientific">Trichostrongylus colubriformis</name>
    <name type="common">Black scour worm</name>
    <dbReference type="NCBI Taxonomy" id="6319"/>
    <lineage>
        <taxon>Eukaryota</taxon>
        <taxon>Metazoa</taxon>
        <taxon>Ecdysozoa</taxon>
        <taxon>Nematoda</taxon>
        <taxon>Chromadorea</taxon>
        <taxon>Rhabditida</taxon>
        <taxon>Rhabditina</taxon>
        <taxon>Rhabditomorpha</taxon>
        <taxon>Strongyloidea</taxon>
        <taxon>Trichostrongylidae</taxon>
        <taxon>Trichostrongylus</taxon>
    </lineage>
</organism>
<evidence type="ECO:0000313" key="1">
    <source>
        <dbReference type="EMBL" id="KAK5975070.1"/>
    </source>
</evidence>